<dbReference type="EMBL" id="FPBO01000043">
    <property type="protein sequence ID" value="SFV14736.1"/>
    <property type="molecule type" value="Genomic_DNA"/>
</dbReference>
<accession>A0A1I7LYF7</accession>
<dbReference type="STRING" id="1035707.SAMN05216552_104343"/>
<reference evidence="2" key="1">
    <citation type="submission" date="2016-10" db="EMBL/GenBank/DDBJ databases">
        <authorList>
            <person name="Varghese N."/>
            <person name="Submissions S."/>
        </authorList>
    </citation>
    <scope>NUCLEOTIDE SEQUENCE [LARGE SCALE GENOMIC DNA]</scope>
    <source>
        <strain evidence="2">CGMCC 1.11014</strain>
    </source>
</reference>
<evidence type="ECO:0000313" key="2">
    <source>
        <dbReference type="Proteomes" id="UP000199391"/>
    </source>
</evidence>
<dbReference type="AlphaFoldDB" id="A0A1I7LYF7"/>
<proteinExistence type="predicted"/>
<protein>
    <recommendedName>
        <fullName evidence="3">Lipoprotein</fullName>
    </recommendedName>
</protein>
<organism evidence="1 2">
    <name type="scientific">Pseudoduganella namucuonensis</name>
    <dbReference type="NCBI Taxonomy" id="1035707"/>
    <lineage>
        <taxon>Bacteria</taxon>
        <taxon>Pseudomonadati</taxon>
        <taxon>Pseudomonadota</taxon>
        <taxon>Betaproteobacteria</taxon>
        <taxon>Burkholderiales</taxon>
        <taxon>Oxalobacteraceae</taxon>
        <taxon>Telluria group</taxon>
        <taxon>Pseudoduganella</taxon>
    </lineage>
</organism>
<dbReference type="RefSeq" id="WP_093559980.1">
    <property type="nucleotide sequence ID" value="NZ_FPBO01000043.1"/>
</dbReference>
<dbReference type="OrthoDB" id="8549440at2"/>
<name>A0A1I7LYF7_9BURK</name>
<keyword evidence="2" id="KW-1185">Reference proteome</keyword>
<sequence length="144" mass="15537">MFRYAASAALVLLAGCGTLTESRDQQILVQTVLDHRPVDGVGCVLANDAGRWFVTTPARVVVRKSAGPLRVDCRKEGAGGAEERVDSRQNRTLWGNYVLTGGLGNYVDRNTGRGFDYPPVLTVILRGEHGAEPRAAPPEGRAVY</sequence>
<dbReference type="PROSITE" id="PS51257">
    <property type="entry name" value="PROKAR_LIPOPROTEIN"/>
    <property type="match status" value="1"/>
</dbReference>
<gene>
    <name evidence="1" type="ORF">SAMN05216552_104343</name>
</gene>
<evidence type="ECO:0008006" key="3">
    <source>
        <dbReference type="Google" id="ProtNLM"/>
    </source>
</evidence>
<dbReference type="Proteomes" id="UP000199391">
    <property type="component" value="Unassembled WGS sequence"/>
</dbReference>
<evidence type="ECO:0000313" key="1">
    <source>
        <dbReference type="EMBL" id="SFV14736.1"/>
    </source>
</evidence>